<dbReference type="Proteomes" id="UP000664369">
    <property type="component" value="Unassembled WGS sequence"/>
</dbReference>
<gene>
    <name evidence="1" type="ORF">J4E00_26085</name>
</gene>
<name>A0ABS3QNJ0_9BACT</name>
<dbReference type="EMBL" id="JAGETZ010000018">
    <property type="protein sequence ID" value="MBO2012558.1"/>
    <property type="molecule type" value="Genomic_DNA"/>
</dbReference>
<comment type="caution">
    <text evidence="1">The sequence shown here is derived from an EMBL/GenBank/DDBJ whole genome shotgun (WGS) entry which is preliminary data.</text>
</comment>
<dbReference type="Pfam" id="PF09844">
    <property type="entry name" value="DUF2071"/>
    <property type="match status" value="1"/>
</dbReference>
<sequence length="236" mass="25827">MKAPLLTGLIDRRILLNFRAAPEVVNQLLPHPFRAQQVQGMAIVGICLIRLRHERIKGLPPVFGLASENGAHRIAVEWEANGHLHSGVYIPRRDTSSAVNALVGNQLLGIHYHSTFLVAEAGGRYAISFQSADGTQLTVKAQETDVWPTTSLFADQDQASDFFRRGAAGYSPRASGAGFDGVELQTTQWKVSPLAVQHVSSSFFADSSRFPVGSVVFDNALLMRDVSHDWKRLPAL</sequence>
<dbReference type="InterPro" id="IPR018644">
    <property type="entry name" value="DUF2071"/>
</dbReference>
<reference evidence="1 2" key="1">
    <citation type="submission" date="2021-03" db="EMBL/GenBank/DDBJ databases">
        <authorList>
            <person name="Kim M.K."/>
        </authorList>
    </citation>
    <scope>NUCLEOTIDE SEQUENCE [LARGE SCALE GENOMIC DNA]</scope>
    <source>
        <strain evidence="1 2">BT442</strain>
    </source>
</reference>
<accession>A0ABS3QNJ0</accession>
<organism evidence="1 2">
    <name type="scientific">Hymenobacter negativus</name>
    <dbReference type="NCBI Taxonomy" id="2795026"/>
    <lineage>
        <taxon>Bacteria</taxon>
        <taxon>Pseudomonadati</taxon>
        <taxon>Bacteroidota</taxon>
        <taxon>Cytophagia</taxon>
        <taxon>Cytophagales</taxon>
        <taxon>Hymenobacteraceae</taxon>
        <taxon>Hymenobacter</taxon>
    </lineage>
</organism>
<proteinExistence type="predicted"/>
<keyword evidence="2" id="KW-1185">Reference proteome</keyword>
<evidence type="ECO:0000313" key="2">
    <source>
        <dbReference type="Proteomes" id="UP000664369"/>
    </source>
</evidence>
<evidence type="ECO:0000313" key="1">
    <source>
        <dbReference type="EMBL" id="MBO2012558.1"/>
    </source>
</evidence>
<protein>
    <submittedName>
        <fullName evidence="1">DUF2071 domain-containing protein</fullName>
    </submittedName>
</protein>